<dbReference type="SUPFAM" id="SSF48452">
    <property type="entry name" value="TPR-like"/>
    <property type="match status" value="1"/>
</dbReference>
<feature type="region of interest" description="Disordered" evidence="1">
    <location>
        <begin position="549"/>
        <end position="569"/>
    </location>
</feature>
<dbReference type="AlphaFoldDB" id="A0A1I6X978"/>
<dbReference type="OrthoDB" id="6372180at2"/>
<dbReference type="Gene3D" id="2.60.120.380">
    <property type="match status" value="1"/>
</dbReference>
<name>A0A1I6X978_9FLAO</name>
<sequence>MTFRLLLFSFTLFLSSSVLFSQEVQKATITYTPPENGYEISLPLAWKFINCYGEINVTITKKIDQIRSSAYIYNGQRYTVQDLGNEAFSKIECGLTDISADVYNASYNLGKVKMGNVIDWLGGCFGQTYHVIGDLGLVDADYKDKLSQLSLKNLKIEYASTRNYKLESQIKELEKQNAVKAKIAEARNAYSSGNKEEALKLYQEALKLDYSNADVKAKIEALKKEIKKDANQEEKEKLEKEADELLEKGNLEEAKKRYQDALSKDPYDAGIKEKIKEIDQQLQKEKQAKVQNAAAKSAASNRSHSGSIWGTNHNADSHGSATQAAHLLGNFRVDYKIWTLSGEPAHQFRFYWEWSNALKSGYPQWVSVLGDTVVLIKELKKYPDLWNQWNALKPLYVEIECDILYYKNKDNYVADDGTIKIIPEIIGTSGQEVSWSLPASSNWDELFPYCNGINWTFFREQGVYEEMNEYEDQFGTDIAWPKYAFEYSDNINYFQSHSWFSSIYKDLTKTDFENKSSSADVTRVVWPEEKMQAIIREFKKREKMKEESKMTEEDFWSTPENATTTENTDFWNTPENGTTVQEVKRKNMAAETAQLLSNRSVAIAKQREKYKALLNPFTIETPTENSEHSKNVVTIKGYINQYFRKNSNKVFLNLNGVKQQVNVGSDGRFSNAMVLSSGQNDIKLELQGNGFTLYKPFSIYYTGQPTDIRVTLTWNTSSSDIDLYLIDPNSTSCSYNNKSTQTMSLDVDDTDGYGPENISVINGKHGTYNIRVQNFSGGNGTKATVYIYVHEELIDVKTHTFYRNKEFWDVKTIVLN</sequence>
<dbReference type="InterPro" id="IPR013783">
    <property type="entry name" value="Ig-like_fold"/>
</dbReference>
<feature type="compositionally biased region" description="Polar residues" evidence="1">
    <location>
        <begin position="558"/>
        <end position="569"/>
    </location>
</feature>
<dbReference type="RefSeq" id="WP_090244697.1">
    <property type="nucleotide sequence ID" value="NZ_FPAS01000001.1"/>
</dbReference>
<keyword evidence="4" id="KW-1185">Reference proteome</keyword>
<dbReference type="Proteomes" id="UP000236454">
    <property type="component" value="Unassembled WGS sequence"/>
</dbReference>
<dbReference type="STRING" id="477690.SAMN05216474_0009"/>
<organism evidence="3 4">
    <name type="scientific">Lishizhenia tianjinensis</name>
    <dbReference type="NCBI Taxonomy" id="477690"/>
    <lineage>
        <taxon>Bacteria</taxon>
        <taxon>Pseudomonadati</taxon>
        <taxon>Bacteroidota</taxon>
        <taxon>Flavobacteriia</taxon>
        <taxon>Flavobacteriales</taxon>
        <taxon>Crocinitomicaceae</taxon>
        <taxon>Lishizhenia</taxon>
    </lineage>
</organism>
<reference evidence="3 4" key="1">
    <citation type="submission" date="2016-10" db="EMBL/GenBank/DDBJ databases">
        <authorList>
            <person name="de Groot N.N."/>
        </authorList>
    </citation>
    <scope>NUCLEOTIDE SEQUENCE [LARGE SCALE GENOMIC DNA]</scope>
    <source>
        <strain evidence="3 4">CGMCC 1.7005</strain>
    </source>
</reference>
<gene>
    <name evidence="3" type="ORF">SAMN05216474_0009</name>
</gene>
<proteinExistence type="predicted"/>
<feature type="compositionally biased region" description="Polar residues" evidence="1">
    <location>
        <begin position="302"/>
        <end position="316"/>
    </location>
</feature>
<keyword evidence="2" id="KW-0732">Signal</keyword>
<evidence type="ECO:0000256" key="1">
    <source>
        <dbReference type="SAM" id="MobiDB-lite"/>
    </source>
</evidence>
<dbReference type="Pfam" id="PF09136">
    <property type="entry name" value="Glucodextran_B"/>
    <property type="match status" value="1"/>
</dbReference>
<feature type="signal peptide" evidence="2">
    <location>
        <begin position="1"/>
        <end position="21"/>
    </location>
</feature>
<dbReference type="Gene3D" id="1.25.40.10">
    <property type="entry name" value="Tetratricopeptide repeat domain"/>
    <property type="match status" value="1"/>
</dbReference>
<protein>
    <recommendedName>
        <fullName evidence="5">Tetratricopeptide repeat-containing protein</fullName>
    </recommendedName>
</protein>
<dbReference type="InterPro" id="IPR011990">
    <property type="entry name" value="TPR-like_helical_dom_sf"/>
</dbReference>
<evidence type="ECO:0000256" key="2">
    <source>
        <dbReference type="SAM" id="SignalP"/>
    </source>
</evidence>
<evidence type="ECO:0008006" key="5">
    <source>
        <dbReference type="Google" id="ProtNLM"/>
    </source>
</evidence>
<dbReference type="Gene3D" id="2.60.40.10">
    <property type="entry name" value="Immunoglobulins"/>
    <property type="match status" value="1"/>
</dbReference>
<feature type="compositionally biased region" description="Low complexity" evidence="1">
    <location>
        <begin position="289"/>
        <end position="301"/>
    </location>
</feature>
<feature type="region of interest" description="Disordered" evidence="1">
    <location>
        <begin position="282"/>
        <end position="316"/>
    </location>
</feature>
<accession>A0A1I6X978</accession>
<evidence type="ECO:0000313" key="3">
    <source>
        <dbReference type="EMBL" id="SFT34581.1"/>
    </source>
</evidence>
<dbReference type="EMBL" id="FPAS01000001">
    <property type="protein sequence ID" value="SFT34581.1"/>
    <property type="molecule type" value="Genomic_DNA"/>
</dbReference>
<evidence type="ECO:0000313" key="4">
    <source>
        <dbReference type="Proteomes" id="UP000236454"/>
    </source>
</evidence>
<feature type="chain" id="PRO_5014996918" description="Tetratricopeptide repeat-containing protein" evidence="2">
    <location>
        <begin position="22"/>
        <end position="816"/>
    </location>
</feature>